<evidence type="ECO:0000256" key="3">
    <source>
        <dbReference type="ARBA" id="ARBA00022741"/>
    </source>
</evidence>
<dbReference type="AlphaFoldDB" id="A0AAE1U4V2"/>
<evidence type="ECO:0000256" key="4">
    <source>
        <dbReference type="ARBA" id="ARBA00022801"/>
    </source>
</evidence>
<evidence type="ECO:0000313" key="11">
    <source>
        <dbReference type="Proteomes" id="UP001292094"/>
    </source>
</evidence>
<dbReference type="SUPFAM" id="SSF55307">
    <property type="entry name" value="Tubulin C-terminal domain-like"/>
    <property type="match status" value="1"/>
</dbReference>
<sequence>MASGVDARTRQRVVIEFLTAEGTGPLDIQVRLRRVFGDCTVDSATLTRWIKRVWCGVGGSDDSEQGQHSKHPHYYYEPLDTFNSAPSTSTSSQQQQRPFFHQPFSVHTCTDEEGINNGDWTELHHNNNSPSNGPPDLLAGTTTTTTTHNRIIGPQNNGPLHLTNGSTHKMQTSGSSGGGREVLSIHVGQAGVQLGATCWQLFCLEHGIQASDGTKLSDEWREGSLNETLFYETPQGKMVPRTVLADLEPSVVDNVRKEFGDLFQPGSLFTGKEDAATNFARGRYSVGRAALEGVMESVRKQVEACSSLQGFVFTHSFGGGTGSGFMTLLLDKLTREYPGINLMRFCVFPSPRMSTGIVEPYNAILHATTTINYGHCVFVFDNEATYNLCVNKLGISRPTYHHLNARVAQVISSATLSLRIPGSLNVDLADYSTNLVPKRRLHFPVMTYAPVISPDSARHQGNQSVTDMTTDCFNPSSQMATYNPDNGKYMPCCLLYRGDITASEASKATNALTNLSNVHFVEWCPKRYKIGINSSRPCVVTGKLSHDKLPKSICVLANTTAFKDTWVTLGNKFKMMYGKRAFVHWYTGEGLEESEFDDALETLAQLITDYEEAEGEDQQGEEGWEERREGGETRRRRDEGEERRGGGETRGRRNDREEKRQGGKTTGRRDEREERREGGETTGRRDDREERRQGGEMTGRRDGSEGKTAQ</sequence>
<dbReference type="Proteomes" id="UP001292094">
    <property type="component" value="Unassembled WGS sequence"/>
</dbReference>
<dbReference type="PRINTS" id="PR01161">
    <property type="entry name" value="TUBULIN"/>
</dbReference>
<keyword evidence="3" id="KW-0547">Nucleotide-binding</keyword>
<dbReference type="EMBL" id="JAWZYT010002172">
    <property type="protein sequence ID" value="KAK4306139.1"/>
    <property type="molecule type" value="Genomic_DNA"/>
</dbReference>
<feature type="domain" description="Tubulin/FtsZ 2-layer sandwich" evidence="9">
    <location>
        <begin position="424"/>
        <end position="571"/>
    </location>
</feature>
<feature type="region of interest" description="Disordered" evidence="7">
    <location>
        <begin position="60"/>
        <end position="97"/>
    </location>
</feature>
<feature type="compositionally biased region" description="Low complexity" evidence="7">
    <location>
        <begin position="87"/>
        <end position="97"/>
    </location>
</feature>
<dbReference type="InterPro" id="IPR037103">
    <property type="entry name" value="Tubulin/FtsZ-like_C"/>
</dbReference>
<evidence type="ECO:0000259" key="9">
    <source>
        <dbReference type="SMART" id="SM00865"/>
    </source>
</evidence>
<comment type="caution">
    <text evidence="10">The sequence shown here is derived from an EMBL/GenBank/DDBJ whole genome shotgun (WGS) entry which is preliminary data.</text>
</comment>
<dbReference type="PROSITE" id="PS00227">
    <property type="entry name" value="TUBULIN"/>
    <property type="match status" value="1"/>
</dbReference>
<organism evidence="10 11">
    <name type="scientific">Petrolisthes manimaculis</name>
    <dbReference type="NCBI Taxonomy" id="1843537"/>
    <lineage>
        <taxon>Eukaryota</taxon>
        <taxon>Metazoa</taxon>
        <taxon>Ecdysozoa</taxon>
        <taxon>Arthropoda</taxon>
        <taxon>Crustacea</taxon>
        <taxon>Multicrustacea</taxon>
        <taxon>Malacostraca</taxon>
        <taxon>Eumalacostraca</taxon>
        <taxon>Eucarida</taxon>
        <taxon>Decapoda</taxon>
        <taxon>Pleocyemata</taxon>
        <taxon>Anomura</taxon>
        <taxon>Galatheoidea</taxon>
        <taxon>Porcellanidae</taxon>
        <taxon>Petrolisthes</taxon>
    </lineage>
</organism>
<accession>A0AAE1U4V2</accession>
<keyword evidence="5" id="KW-0342">GTP-binding</keyword>
<evidence type="ECO:0000256" key="7">
    <source>
        <dbReference type="SAM" id="MobiDB-lite"/>
    </source>
</evidence>
<dbReference type="GO" id="GO:0005874">
    <property type="term" value="C:microtubule"/>
    <property type="evidence" value="ECO:0007669"/>
    <property type="project" value="UniProtKB-KW"/>
</dbReference>
<keyword evidence="4" id="KW-0378">Hydrolase</keyword>
<gene>
    <name evidence="10" type="ORF">Pmani_022012</name>
</gene>
<dbReference type="Gene3D" id="3.30.1330.20">
    <property type="entry name" value="Tubulin/FtsZ, C-terminal domain"/>
    <property type="match status" value="1"/>
</dbReference>
<dbReference type="GO" id="GO:0005200">
    <property type="term" value="F:structural constituent of cytoskeleton"/>
    <property type="evidence" value="ECO:0007669"/>
    <property type="project" value="InterPro"/>
</dbReference>
<feature type="compositionally biased region" description="Acidic residues" evidence="7">
    <location>
        <begin position="612"/>
        <end position="624"/>
    </location>
</feature>
<dbReference type="SUPFAM" id="SSF52490">
    <property type="entry name" value="Tubulin nucleotide-binding domain-like"/>
    <property type="match status" value="1"/>
</dbReference>
<feature type="compositionally biased region" description="Basic and acidic residues" evidence="7">
    <location>
        <begin position="625"/>
        <end position="710"/>
    </location>
</feature>
<evidence type="ECO:0000259" key="8">
    <source>
        <dbReference type="SMART" id="SM00864"/>
    </source>
</evidence>
<comment type="catalytic activity">
    <reaction evidence="6">
        <text>GTP + H2O = GDP + phosphate + H(+)</text>
        <dbReference type="Rhea" id="RHEA:19669"/>
        <dbReference type="ChEBI" id="CHEBI:15377"/>
        <dbReference type="ChEBI" id="CHEBI:15378"/>
        <dbReference type="ChEBI" id="CHEBI:37565"/>
        <dbReference type="ChEBI" id="CHEBI:43474"/>
        <dbReference type="ChEBI" id="CHEBI:58189"/>
    </reaction>
    <physiologicalReaction direction="left-to-right" evidence="6">
        <dbReference type="Rhea" id="RHEA:19670"/>
    </physiologicalReaction>
</comment>
<name>A0AAE1U4V2_9EUCA</name>
<dbReference type="CDD" id="cd02186">
    <property type="entry name" value="alpha_tubulin"/>
    <property type="match status" value="1"/>
</dbReference>
<keyword evidence="11" id="KW-1185">Reference proteome</keyword>
<dbReference type="GO" id="GO:0005525">
    <property type="term" value="F:GTP binding"/>
    <property type="evidence" value="ECO:0007669"/>
    <property type="project" value="UniProtKB-KW"/>
</dbReference>
<dbReference type="Pfam" id="PF03953">
    <property type="entry name" value="Tubulin_C"/>
    <property type="match status" value="1"/>
</dbReference>
<evidence type="ECO:0000256" key="2">
    <source>
        <dbReference type="ARBA" id="ARBA00022701"/>
    </source>
</evidence>
<dbReference type="GO" id="GO:0016787">
    <property type="term" value="F:hydrolase activity"/>
    <property type="evidence" value="ECO:0007669"/>
    <property type="project" value="UniProtKB-KW"/>
</dbReference>
<evidence type="ECO:0008006" key="12">
    <source>
        <dbReference type="Google" id="ProtNLM"/>
    </source>
</evidence>
<dbReference type="Gene3D" id="1.10.287.600">
    <property type="entry name" value="Helix hairpin bin"/>
    <property type="match status" value="1"/>
</dbReference>
<dbReference type="Gene3D" id="3.40.50.1440">
    <property type="entry name" value="Tubulin/FtsZ, GTPase domain"/>
    <property type="match status" value="1"/>
</dbReference>
<evidence type="ECO:0000256" key="5">
    <source>
        <dbReference type="ARBA" id="ARBA00023134"/>
    </source>
</evidence>
<feature type="region of interest" description="Disordered" evidence="7">
    <location>
        <begin position="612"/>
        <end position="710"/>
    </location>
</feature>
<dbReference type="InterPro" id="IPR003008">
    <property type="entry name" value="Tubulin_FtsZ_GTPase"/>
</dbReference>
<evidence type="ECO:0000256" key="1">
    <source>
        <dbReference type="ARBA" id="ARBA00009636"/>
    </source>
</evidence>
<dbReference type="PRINTS" id="PR01162">
    <property type="entry name" value="ALPHATUBULIN"/>
</dbReference>
<protein>
    <recommendedName>
        <fullName evidence="12">Tubulin alpha chain</fullName>
    </recommendedName>
</protein>
<dbReference type="InterPro" id="IPR000217">
    <property type="entry name" value="Tubulin"/>
</dbReference>
<dbReference type="Pfam" id="PF00091">
    <property type="entry name" value="Tubulin"/>
    <property type="match status" value="1"/>
</dbReference>
<reference evidence="10" key="1">
    <citation type="submission" date="2023-11" db="EMBL/GenBank/DDBJ databases">
        <title>Genome assemblies of two species of porcelain crab, Petrolisthes cinctipes and Petrolisthes manimaculis (Anomura: Porcellanidae).</title>
        <authorList>
            <person name="Angst P."/>
        </authorList>
    </citation>
    <scope>NUCLEOTIDE SEQUENCE</scope>
    <source>
        <strain evidence="10">PB745_02</strain>
        <tissue evidence="10">Gill</tissue>
    </source>
</reference>
<dbReference type="InterPro" id="IPR017975">
    <property type="entry name" value="Tubulin_CS"/>
</dbReference>
<evidence type="ECO:0000313" key="10">
    <source>
        <dbReference type="EMBL" id="KAK4306139.1"/>
    </source>
</evidence>
<dbReference type="InterPro" id="IPR008280">
    <property type="entry name" value="Tub_FtsZ_C"/>
</dbReference>
<comment type="similarity">
    <text evidence="1">Belongs to the tubulin family.</text>
</comment>
<dbReference type="InterPro" id="IPR018316">
    <property type="entry name" value="Tubulin/FtsZ_2-layer-sand-dom"/>
</dbReference>
<dbReference type="InterPro" id="IPR002452">
    <property type="entry name" value="Alpha_tubulin"/>
</dbReference>
<dbReference type="GO" id="GO:0007017">
    <property type="term" value="P:microtubule-based process"/>
    <property type="evidence" value="ECO:0007669"/>
    <property type="project" value="InterPro"/>
</dbReference>
<feature type="region of interest" description="Disordered" evidence="7">
    <location>
        <begin position="111"/>
        <end position="142"/>
    </location>
</feature>
<dbReference type="InterPro" id="IPR036525">
    <property type="entry name" value="Tubulin/FtsZ_GTPase_sf"/>
</dbReference>
<feature type="compositionally biased region" description="Low complexity" evidence="7">
    <location>
        <begin position="126"/>
        <end position="142"/>
    </location>
</feature>
<dbReference type="SMART" id="SM00864">
    <property type="entry name" value="Tubulin"/>
    <property type="match status" value="1"/>
</dbReference>
<keyword evidence="2" id="KW-0493">Microtubule</keyword>
<dbReference type="SMART" id="SM00865">
    <property type="entry name" value="Tubulin_C"/>
    <property type="match status" value="1"/>
</dbReference>
<dbReference type="PANTHER" id="PTHR11588">
    <property type="entry name" value="TUBULIN"/>
    <property type="match status" value="1"/>
</dbReference>
<proteinExistence type="inferred from homology"/>
<evidence type="ECO:0000256" key="6">
    <source>
        <dbReference type="ARBA" id="ARBA00049117"/>
    </source>
</evidence>
<dbReference type="InterPro" id="IPR023123">
    <property type="entry name" value="Tubulin_C"/>
</dbReference>
<feature type="domain" description="Tubulin/FtsZ GTPase" evidence="8">
    <location>
        <begin position="226"/>
        <end position="422"/>
    </location>
</feature>